<dbReference type="SMART" id="SM00220">
    <property type="entry name" value="S_TKc"/>
    <property type="match status" value="1"/>
</dbReference>
<dbReference type="AlphaFoldDB" id="E3KD11"/>
<dbReference type="GO" id="GO:0005737">
    <property type="term" value="C:cytoplasm"/>
    <property type="evidence" value="ECO:0000318"/>
    <property type="project" value="GO_Central"/>
</dbReference>
<dbReference type="VEuPathDB" id="FungiDB:PGTG_07468"/>
<dbReference type="PROSITE" id="PS50011">
    <property type="entry name" value="PROTEIN_KINASE_DOM"/>
    <property type="match status" value="1"/>
</dbReference>
<keyword evidence="2" id="KW-0723">Serine/threonine-protein kinase</keyword>
<keyword evidence="3" id="KW-0808">Transferase</keyword>
<dbReference type="EMBL" id="DS178281">
    <property type="protein sequence ID" value="EFP82071.2"/>
    <property type="molecule type" value="Genomic_DNA"/>
</dbReference>
<dbReference type="GO" id="GO:0005524">
    <property type="term" value="F:ATP binding"/>
    <property type="evidence" value="ECO:0007669"/>
    <property type="project" value="UniProtKB-KW"/>
</dbReference>
<dbReference type="PANTHER" id="PTHR24356:SF1">
    <property type="entry name" value="SERINE_THREONINE-PROTEIN KINASE GREATWALL"/>
    <property type="match status" value="1"/>
</dbReference>
<dbReference type="Pfam" id="PF00069">
    <property type="entry name" value="Pkinase"/>
    <property type="match status" value="1"/>
</dbReference>
<dbReference type="OrthoDB" id="2502776at2759"/>
<keyword evidence="6" id="KW-0067">ATP-binding</keyword>
<dbReference type="RefSeq" id="XP_003326490.2">
    <property type="nucleotide sequence ID" value="XM_003326442.2"/>
</dbReference>
<dbReference type="FunFam" id="3.30.200.20:FF:000408">
    <property type="entry name" value="Serine/threonine-protein kinase RIM15"/>
    <property type="match status" value="1"/>
</dbReference>
<evidence type="ECO:0000256" key="6">
    <source>
        <dbReference type="ARBA" id="ARBA00022840"/>
    </source>
</evidence>
<proteinExistence type="predicted"/>
<evidence type="ECO:0000256" key="1">
    <source>
        <dbReference type="ARBA" id="ARBA00012513"/>
    </source>
</evidence>
<evidence type="ECO:0000313" key="10">
    <source>
        <dbReference type="EMBL" id="EFP82071.2"/>
    </source>
</evidence>
<dbReference type="PANTHER" id="PTHR24356">
    <property type="entry name" value="SERINE/THREONINE-PROTEIN KINASE"/>
    <property type="match status" value="1"/>
</dbReference>
<sequence>MLKSISQGAFGQVWLAKKKTTGDYYAIKILKKQDMIVKNQIMNVKSECKILMNQADSDFVVKLFCTFSSRDHLYLVMEYLNGCDCAALVKDLGNLPEEWMRNYVAEVVMGLEYLHSTGVVVIW</sequence>
<dbReference type="InterPro" id="IPR011009">
    <property type="entry name" value="Kinase-like_dom_sf"/>
</dbReference>
<comment type="catalytic activity">
    <reaction evidence="7">
        <text>L-threonyl-[protein] + ATP = O-phospho-L-threonyl-[protein] + ADP + H(+)</text>
        <dbReference type="Rhea" id="RHEA:46608"/>
        <dbReference type="Rhea" id="RHEA-COMP:11060"/>
        <dbReference type="Rhea" id="RHEA-COMP:11605"/>
        <dbReference type="ChEBI" id="CHEBI:15378"/>
        <dbReference type="ChEBI" id="CHEBI:30013"/>
        <dbReference type="ChEBI" id="CHEBI:30616"/>
        <dbReference type="ChEBI" id="CHEBI:61977"/>
        <dbReference type="ChEBI" id="CHEBI:456216"/>
        <dbReference type="EC" id="2.7.11.1"/>
    </reaction>
</comment>
<dbReference type="eggNOG" id="KOG0605">
    <property type="taxonomic scope" value="Eukaryota"/>
</dbReference>
<feature type="domain" description="Protein kinase" evidence="9">
    <location>
        <begin position="1"/>
        <end position="123"/>
    </location>
</feature>
<dbReference type="Gene3D" id="1.10.510.10">
    <property type="entry name" value="Transferase(Phosphotransferase) domain 1"/>
    <property type="match status" value="1"/>
</dbReference>
<evidence type="ECO:0000256" key="3">
    <source>
        <dbReference type="ARBA" id="ARBA00022679"/>
    </source>
</evidence>
<name>E3KD11_PUCGT</name>
<dbReference type="GO" id="GO:0004674">
    <property type="term" value="F:protein serine/threonine kinase activity"/>
    <property type="evidence" value="ECO:0000318"/>
    <property type="project" value="GO_Central"/>
</dbReference>
<protein>
    <recommendedName>
        <fullName evidence="1">non-specific serine/threonine protein kinase</fullName>
        <ecNumber evidence="1">2.7.11.1</ecNumber>
    </recommendedName>
</protein>
<evidence type="ECO:0000313" key="11">
    <source>
        <dbReference type="Proteomes" id="UP000008783"/>
    </source>
</evidence>
<keyword evidence="11" id="KW-1185">Reference proteome</keyword>
<dbReference type="GO" id="GO:0035556">
    <property type="term" value="P:intracellular signal transduction"/>
    <property type="evidence" value="ECO:0000318"/>
    <property type="project" value="GO_Central"/>
</dbReference>
<dbReference type="GeneID" id="10534602"/>
<evidence type="ECO:0000259" key="9">
    <source>
        <dbReference type="PROSITE" id="PS50011"/>
    </source>
</evidence>
<dbReference type="GO" id="GO:0007346">
    <property type="term" value="P:regulation of mitotic cell cycle"/>
    <property type="evidence" value="ECO:0000318"/>
    <property type="project" value="GO_Central"/>
</dbReference>
<dbReference type="GO" id="GO:0005634">
    <property type="term" value="C:nucleus"/>
    <property type="evidence" value="ECO:0000318"/>
    <property type="project" value="GO_Central"/>
</dbReference>
<evidence type="ECO:0000256" key="8">
    <source>
        <dbReference type="ARBA" id="ARBA00048679"/>
    </source>
</evidence>
<dbReference type="SUPFAM" id="SSF56112">
    <property type="entry name" value="Protein kinase-like (PK-like)"/>
    <property type="match status" value="1"/>
</dbReference>
<dbReference type="HOGENOM" id="CLU_000288_63_0_1"/>
<evidence type="ECO:0000256" key="4">
    <source>
        <dbReference type="ARBA" id="ARBA00022741"/>
    </source>
</evidence>
<dbReference type="STRING" id="418459.E3KD11"/>
<reference evidence="11" key="2">
    <citation type="journal article" date="2011" name="Proc. Natl. Acad. Sci. U.S.A.">
        <title>Obligate biotrophy features unraveled by the genomic analysis of rust fungi.</title>
        <authorList>
            <person name="Duplessis S."/>
            <person name="Cuomo C.A."/>
            <person name="Lin Y.-C."/>
            <person name="Aerts A."/>
            <person name="Tisserant E."/>
            <person name="Veneault-Fourrey C."/>
            <person name="Joly D.L."/>
            <person name="Hacquard S."/>
            <person name="Amselem J."/>
            <person name="Cantarel B.L."/>
            <person name="Chiu R."/>
            <person name="Coutinho P.M."/>
            <person name="Feau N."/>
            <person name="Field M."/>
            <person name="Frey P."/>
            <person name="Gelhaye E."/>
            <person name="Goldberg J."/>
            <person name="Grabherr M.G."/>
            <person name="Kodira C.D."/>
            <person name="Kohler A."/>
            <person name="Kuees U."/>
            <person name="Lindquist E.A."/>
            <person name="Lucas S.M."/>
            <person name="Mago R."/>
            <person name="Mauceli E."/>
            <person name="Morin E."/>
            <person name="Murat C."/>
            <person name="Pangilinan J.L."/>
            <person name="Park R."/>
            <person name="Pearson M."/>
            <person name="Quesneville H."/>
            <person name="Rouhier N."/>
            <person name="Sakthikumar S."/>
            <person name="Salamov A.A."/>
            <person name="Schmutz J."/>
            <person name="Selles B."/>
            <person name="Shapiro H."/>
            <person name="Tanguay P."/>
            <person name="Tuskan G.A."/>
            <person name="Henrissat B."/>
            <person name="Van de Peer Y."/>
            <person name="Rouze P."/>
            <person name="Ellis J.G."/>
            <person name="Dodds P.N."/>
            <person name="Schein J.E."/>
            <person name="Zhong S."/>
            <person name="Hamelin R.C."/>
            <person name="Grigoriev I.V."/>
            <person name="Szabo L.J."/>
            <person name="Martin F."/>
        </authorList>
    </citation>
    <scope>NUCLEOTIDE SEQUENCE [LARGE SCALE GENOMIC DNA]</scope>
    <source>
        <strain evidence="11">CRL 75-36-700-3 / race SCCL</strain>
    </source>
</reference>
<evidence type="ECO:0000256" key="5">
    <source>
        <dbReference type="ARBA" id="ARBA00022777"/>
    </source>
</evidence>
<dbReference type="Proteomes" id="UP000008783">
    <property type="component" value="Unassembled WGS sequence"/>
</dbReference>
<gene>
    <name evidence="10" type="ORF">PGTG_07468</name>
</gene>
<comment type="catalytic activity">
    <reaction evidence="8">
        <text>L-seryl-[protein] + ATP = O-phospho-L-seryl-[protein] + ADP + H(+)</text>
        <dbReference type="Rhea" id="RHEA:17989"/>
        <dbReference type="Rhea" id="RHEA-COMP:9863"/>
        <dbReference type="Rhea" id="RHEA-COMP:11604"/>
        <dbReference type="ChEBI" id="CHEBI:15378"/>
        <dbReference type="ChEBI" id="CHEBI:29999"/>
        <dbReference type="ChEBI" id="CHEBI:30616"/>
        <dbReference type="ChEBI" id="CHEBI:83421"/>
        <dbReference type="ChEBI" id="CHEBI:456216"/>
        <dbReference type="EC" id="2.7.11.1"/>
    </reaction>
</comment>
<organism evidence="10 11">
    <name type="scientific">Puccinia graminis f. sp. tritici (strain CRL 75-36-700-3 / race SCCL)</name>
    <name type="common">Black stem rust fungus</name>
    <dbReference type="NCBI Taxonomy" id="418459"/>
    <lineage>
        <taxon>Eukaryota</taxon>
        <taxon>Fungi</taxon>
        <taxon>Dikarya</taxon>
        <taxon>Basidiomycota</taxon>
        <taxon>Pucciniomycotina</taxon>
        <taxon>Pucciniomycetes</taxon>
        <taxon>Pucciniales</taxon>
        <taxon>Pucciniaceae</taxon>
        <taxon>Puccinia</taxon>
    </lineage>
</organism>
<dbReference type="EC" id="2.7.11.1" evidence="1"/>
<accession>E3KD11</accession>
<dbReference type="InterPro" id="IPR050236">
    <property type="entry name" value="Ser_Thr_kinase_AGC"/>
</dbReference>
<reference key="1">
    <citation type="submission" date="2007-01" db="EMBL/GenBank/DDBJ databases">
        <title>The Genome Sequence of Puccinia graminis f. sp. tritici Strain CRL 75-36-700-3.</title>
        <authorList>
            <consortium name="The Broad Institute Genome Sequencing Platform"/>
            <person name="Birren B."/>
            <person name="Lander E."/>
            <person name="Galagan J."/>
            <person name="Nusbaum C."/>
            <person name="Devon K."/>
            <person name="Cuomo C."/>
            <person name="Jaffe D."/>
            <person name="Butler J."/>
            <person name="Alvarez P."/>
            <person name="Gnerre S."/>
            <person name="Grabherr M."/>
            <person name="Mauceli E."/>
            <person name="Brockman W."/>
            <person name="Young S."/>
            <person name="LaButti K."/>
            <person name="Sykes S."/>
            <person name="DeCaprio D."/>
            <person name="Crawford M."/>
            <person name="Koehrsen M."/>
            <person name="Engels R."/>
            <person name="Montgomery P."/>
            <person name="Pearson M."/>
            <person name="Howarth C."/>
            <person name="Larson L."/>
            <person name="White J."/>
            <person name="Zeng Q."/>
            <person name="Kodira C."/>
            <person name="Yandava C."/>
            <person name="Alvarado L."/>
            <person name="O'Leary S."/>
            <person name="Szabo L."/>
            <person name="Dean R."/>
            <person name="Schein J."/>
        </authorList>
    </citation>
    <scope>NUCLEOTIDE SEQUENCE</scope>
    <source>
        <strain>CRL 75-36-700-3</strain>
    </source>
</reference>
<dbReference type="KEGG" id="pgr:PGTG_07468"/>
<evidence type="ECO:0000256" key="7">
    <source>
        <dbReference type="ARBA" id="ARBA00047899"/>
    </source>
</evidence>
<evidence type="ECO:0000256" key="2">
    <source>
        <dbReference type="ARBA" id="ARBA00022527"/>
    </source>
</evidence>
<dbReference type="Gene3D" id="3.30.200.20">
    <property type="entry name" value="Phosphorylase Kinase, domain 1"/>
    <property type="match status" value="1"/>
</dbReference>
<keyword evidence="5 10" id="KW-0418">Kinase</keyword>
<keyword evidence="4" id="KW-0547">Nucleotide-binding</keyword>
<dbReference type="InterPro" id="IPR000719">
    <property type="entry name" value="Prot_kinase_dom"/>
</dbReference>
<dbReference type="InParanoid" id="E3KD11"/>